<dbReference type="AlphaFoldDB" id="S9Q747"/>
<keyword evidence="3" id="KW-1003">Cell membrane</keyword>
<evidence type="ECO:0000313" key="10">
    <source>
        <dbReference type="Proteomes" id="UP000015347"/>
    </source>
</evidence>
<dbReference type="SUPFAM" id="SSF161098">
    <property type="entry name" value="MetI-like"/>
    <property type="match status" value="1"/>
</dbReference>
<evidence type="ECO:0000256" key="5">
    <source>
        <dbReference type="ARBA" id="ARBA00022989"/>
    </source>
</evidence>
<keyword evidence="10" id="KW-1185">Reference proteome</keyword>
<evidence type="ECO:0000313" key="9">
    <source>
        <dbReference type="EMBL" id="EPX75862.1"/>
    </source>
</evidence>
<evidence type="ECO:0000256" key="4">
    <source>
        <dbReference type="ARBA" id="ARBA00022692"/>
    </source>
</evidence>
<dbReference type="EMBL" id="APVH01000066">
    <property type="protein sequence ID" value="EPX75862.1"/>
    <property type="molecule type" value="Genomic_DNA"/>
</dbReference>
<gene>
    <name evidence="9" type="ORF">Salmuc_03149</name>
</gene>
<dbReference type="PANTHER" id="PTHR43163">
    <property type="entry name" value="DIPEPTIDE TRANSPORT SYSTEM PERMEASE PROTEIN DPPB-RELATED"/>
    <property type="match status" value="1"/>
</dbReference>
<evidence type="ECO:0000259" key="8">
    <source>
        <dbReference type="PROSITE" id="PS50928"/>
    </source>
</evidence>
<keyword evidence="4 7" id="KW-0812">Transmembrane</keyword>
<sequence>MLPMGASAEQISALREELGLNKTIAEQFVIFVSNALQGDFGASFQYGRPAMSVVLEHLPATLQLAGAALLVGGILGAGIGILAAIYRGTLFETGLMTIALLGQAAPVFWVAVMLILVFAVNLGWLPTGGYGGIENLILPATALSVYVAASLARLARGSVLDVINAEYVRTAWAKGLSSRVVYVRHVVRGALIPIVTLFGIIAGELLGGSVVAETIFGWPGIGRVTIQAIEARDFAVVQASVMIIAAIFVGINFAIDLLYGVLDPRIRLTRKA</sequence>
<feature type="transmembrane region" description="Helical" evidence="7">
    <location>
        <begin position="236"/>
        <end position="262"/>
    </location>
</feature>
<feature type="transmembrane region" description="Helical" evidence="7">
    <location>
        <begin position="191"/>
        <end position="216"/>
    </location>
</feature>
<comment type="similarity">
    <text evidence="7">Belongs to the binding-protein-dependent transport system permease family.</text>
</comment>
<dbReference type="STRING" id="1123237.Salmuc_03149"/>
<dbReference type="Gene3D" id="1.10.3720.10">
    <property type="entry name" value="MetI-like"/>
    <property type="match status" value="1"/>
</dbReference>
<dbReference type="eggNOG" id="COG0601">
    <property type="taxonomic scope" value="Bacteria"/>
</dbReference>
<evidence type="ECO:0000256" key="6">
    <source>
        <dbReference type="ARBA" id="ARBA00023136"/>
    </source>
</evidence>
<reference evidence="10" key="1">
    <citation type="journal article" date="2014" name="Stand. Genomic Sci.">
        <title>Genome sequence of the exopolysaccharide-producing Salipiger mucosus type strain (DSM 16094(T)), a moderately halophilic member of the Roseobacter clade.</title>
        <authorList>
            <person name="Riedel T."/>
            <person name="Spring S."/>
            <person name="Fiebig A."/>
            <person name="Petersen J."/>
            <person name="Kyrpides N.C."/>
            <person name="Goker M."/>
            <person name="Klenk H.P."/>
        </authorList>
    </citation>
    <scope>NUCLEOTIDE SEQUENCE [LARGE SCALE GENOMIC DNA]</scope>
    <source>
        <strain evidence="10">DSM 16094</strain>
    </source>
</reference>
<proteinExistence type="inferred from homology"/>
<keyword evidence="5 7" id="KW-1133">Transmembrane helix</keyword>
<evidence type="ECO:0000256" key="2">
    <source>
        <dbReference type="ARBA" id="ARBA00022448"/>
    </source>
</evidence>
<protein>
    <submittedName>
        <fullName evidence="9">Dipeptide transport system permease protein DppB</fullName>
    </submittedName>
</protein>
<evidence type="ECO:0000256" key="3">
    <source>
        <dbReference type="ARBA" id="ARBA00022475"/>
    </source>
</evidence>
<dbReference type="Pfam" id="PF00528">
    <property type="entry name" value="BPD_transp_1"/>
    <property type="match status" value="1"/>
</dbReference>
<dbReference type="Proteomes" id="UP000015347">
    <property type="component" value="Unassembled WGS sequence"/>
</dbReference>
<dbReference type="PROSITE" id="PS50928">
    <property type="entry name" value="ABC_TM1"/>
    <property type="match status" value="1"/>
</dbReference>
<dbReference type="InterPro" id="IPR035906">
    <property type="entry name" value="MetI-like_sf"/>
</dbReference>
<keyword evidence="6 7" id="KW-0472">Membrane</keyword>
<feature type="transmembrane region" description="Helical" evidence="7">
    <location>
        <begin position="64"/>
        <end position="86"/>
    </location>
</feature>
<dbReference type="HOGENOM" id="CLU_036879_0_2_5"/>
<dbReference type="InterPro" id="IPR000515">
    <property type="entry name" value="MetI-like"/>
</dbReference>
<dbReference type="GO" id="GO:0055085">
    <property type="term" value="P:transmembrane transport"/>
    <property type="evidence" value="ECO:0007669"/>
    <property type="project" value="InterPro"/>
</dbReference>
<feature type="transmembrane region" description="Helical" evidence="7">
    <location>
        <begin position="98"/>
        <end position="124"/>
    </location>
</feature>
<evidence type="ECO:0000256" key="7">
    <source>
        <dbReference type="RuleBase" id="RU363032"/>
    </source>
</evidence>
<dbReference type="PANTHER" id="PTHR43163:SF6">
    <property type="entry name" value="DIPEPTIDE TRANSPORT SYSTEM PERMEASE PROTEIN DPPB-RELATED"/>
    <property type="match status" value="1"/>
</dbReference>
<comment type="subcellular location">
    <subcellularLocation>
        <location evidence="1 7">Cell membrane</location>
        <topology evidence="1 7">Multi-pass membrane protein</topology>
    </subcellularLocation>
</comment>
<organism evidence="9 10">
    <name type="scientific">Salipiger mucosus DSM 16094</name>
    <dbReference type="NCBI Taxonomy" id="1123237"/>
    <lineage>
        <taxon>Bacteria</taxon>
        <taxon>Pseudomonadati</taxon>
        <taxon>Pseudomonadota</taxon>
        <taxon>Alphaproteobacteria</taxon>
        <taxon>Rhodobacterales</taxon>
        <taxon>Roseobacteraceae</taxon>
        <taxon>Salipiger</taxon>
    </lineage>
</organism>
<feature type="transmembrane region" description="Helical" evidence="7">
    <location>
        <begin position="136"/>
        <end position="155"/>
    </location>
</feature>
<dbReference type="CDD" id="cd06261">
    <property type="entry name" value="TM_PBP2"/>
    <property type="match status" value="1"/>
</dbReference>
<comment type="caution">
    <text evidence="9">The sequence shown here is derived from an EMBL/GenBank/DDBJ whole genome shotgun (WGS) entry which is preliminary data.</text>
</comment>
<accession>S9Q747</accession>
<name>S9Q747_9RHOB</name>
<dbReference type="GO" id="GO:0005886">
    <property type="term" value="C:plasma membrane"/>
    <property type="evidence" value="ECO:0007669"/>
    <property type="project" value="UniProtKB-SubCell"/>
</dbReference>
<evidence type="ECO:0000256" key="1">
    <source>
        <dbReference type="ARBA" id="ARBA00004651"/>
    </source>
</evidence>
<keyword evidence="2 7" id="KW-0813">Transport</keyword>
<feature type="domain" description="ABC transmembrane type-1" evidence="8">
    <location>
        <begin position="58"/>
        <end position="259"/>
    </location>
</feature>